<dbReference type="Proteomes" id="UP000283383">
    <property type="component" value="Unassembled WGS sequence"/>
</dbReference>
<evidence type="ECO:0000313" key="3">
    <source>
        <dbReference type="EMBL" id="RKF74231.1"/>
    </source>
</evidence>
<reference evidence="3 4" key="1">
    <citation type="journal article" date="2018" name="BMC Genomics">
        <title>Comparative genome analyses reveal sequence features reflecting distinct modes of host-adaptation between dicot and monocot powdery mildew.</title>
        <authorList>
            <person name="Wu Y."/>
            <person name="Ma X."/>
            <person name="Pan Z."/>
            <person name="Kale S.D."/>
            <person name="Song Y."/>
            <person name="King H."/>
            <person name="Zhang Q."/>
            <person name="Presley C."/>
            <person name="Deng X."/>
            <person name="Wei C.I."/>
            <person name="Xiao S."/>
        </authorList>
    </citation>
    <scope>NUCLEOTIDE SEQUENCE [LARGE SCALE GENOMIC DNA]</scope>
    <source>
        <strain evidence="3">UMSG3</strain>
    </source>
</reference>
<keyword evidence="4" id="KW-1185">Reference proteome</keyword>
<comment type="caution">
    <text evidence="3">The sequence shown here is derived from an EMBL/GenBank/DDBJ whole genome shotgun (WGS) entry which is preliminary data.</text>
</comment>
<feature type="compositionally biased region" description="Basic and acidic residues" evidence="1">
    <location>
        <begin position="90"/>
        <end position="99"/>
    </location>
</feature>
<dbReference type="Pfam" id="PF25318">
    <property type="entry name" value="WHD_GDS1"/>
    <property type="match status" value="1"/>
</dbReference>
<accession>A0A420II80</accession>
<sequence>MIIGAGVAMMPYNTRRKLLSLPSLGIHLPGTHASRANLMQLSPPSAATNLEIHPPKKLKRSHEIRSPRSIIQTAKRMPATHENTPPPSPKAEHDENEDRFSPQSIDFEGIKDEIVEAVILQLQKTGNRPHLVKELAVILGGSLKIVEQSANPSAIVSSRLSAYIKRPWSSAAPCPIAKELEMAHPRRTHYYLTIYPHRPISNSSSREYVSRAIISPSISSTASRCDENDADRRRELSPSPEIDLSSPEYDDEDQNFPNLSSIHRFFGPVNRVPRNQRSTSPPLEKDEKEFTQTARGMQKRKFGDVLVNGIPSQMDDHPAKSPDCDPLFGRQFMLPHNVMFLSSPITKSSIIRRNFEDLSDSWKRTDCDWDTRNPEHVELEEIDGMFDDL</sequence>
<protein>
    <submittedName>
        <fullName evidence="3">Putative mucin</fullName>
    </submittedName>
</protein>
<organism evidence="3 4">
    <name type="scientific">Golovinomyces cichoracearum</name>
    <dbReference type="NCBI Taxonomy" id="62708"/>
    <lineage>
        <taxon>Eukaryota</taxon>
        <taxon>Fungi</taxon>
        <taxon>Dikarya</taxon>
        <taxon>Ascomycota</taxon>
        <taxon>Pezizomycotina</taxon>
        <taxon>Leotiomycetes</taxon>
        <taxon>Erysiphales</taxon>
        <taxon>Erysiphaceae</taxon>
        <taxon>Golovinomyces</taxon>
    </lineage>
</organism>
<name>A0A420II80_9PEZI</name>
<evidence type="ECO:0000259" key="2">
    <source>
        <dbReference type="Pfam" id="PF25318"/>
    </source>
</evidence>
<proteinExistence type="predicted"/>
<evidence type="ECO:0000256" key="1">
    <source>
        <dbReference type="SAM" id="MobiDB-lite"/>
    </source>
</evidence>
<feature type="region of interest" description="Disordered" evidence="1">
    <location>
        <begin position="270"/>
        <end position="294"/>
    </location>
</feature>
<dbReference type="InterPro" id="IPR057511">
    <property type="entry name" value="WH_GDS1"/>
</dbReference>
<feature type="region of interest" description="Disordered" evidence="1">
    <location>
        <begin position="47"/>
        <end position="99"/>
    </location>
</feature>
<feature type="domain" description="GDS1 winged helix" evidence="2">
    <location>
        <begin position="107"/>
        <end position="198"/>
    </location>
</feature>
<evidence type="ECO:0000313" key="4">
    <source>
        <dbReference type="Proteomes" id="UP000283383"/>
    </source>
</evidence>
<dbReference type="EMBL" id="MCBQ01009062">
    <property type="protein sequence ID" value="RKF74231.1"/>
    <property type="molecule type" value="Genomic_DNA"/>
</dbReference>
<gene>
    <name evidence="3" type="ORF">GcM3_090009</name>
</gene>
<feature type="region of interest" description="Disordered" evidence="1">
    <location>
        <begin position="220"/>
        <end position="250"/>
    </location>
</feature>
<feature type="compositionally biased region" description="Basic and acidic residues" evidence="1">
    <location>
        <begin position="224"/>
        <end position="236"/>
    </location>
</feature>
<dbReference type="STRING" id="62708.A0A420II80"/>
<dbReference type="AlphaFoldDB" id="A0A420II80"/>